<proteinExistence type="predicted"/>
<reference evidence="1" key="1">
    <citation type="submission" date="2014-09" db="EMBL/GenBank/DDBJ databases">
        <authorList>
            <person name="Magalhaes I.L.F."/>
            <person name="Oliveira U."/>
            <person name="Santos F.R."/>
            <person name="Vidigal T.H.D.A."/>
            <person name="Brescovit A.D."/>
            <person name="Santos A.J."/>
        </authorList>
    </citation>
    <scope>NUCLEOTIDE SEQUENCE</scope>
    <source>
        <tissue evidence="1">Shoot tissue taken approximately 20 cm above the soil surface</tissue>
    </source>
</reference>
<accession>A0A0A9GP57</accession>
<protein>
    <submittedName>
        <fullName evidence="1">Uncharacterized protein</fullName>
    </submittedName>
</protein>
<dbReference type="EMBL" id="GBRH01170966">
    <property type="protein sequence ID" value="JAE26930.1"/>
    <property type="molecule type" value="Transcribed_RNA"/>
</dbReference>
<reference evidence="1" key="2">
    <citation type="journal article" date="2015" name="Data Brief">
        <title>Shoot transcriptome of the giant reed, Arundo donax.</title>
        <authorList>
            <person name="Barrero R.A."/>
            <person name="Guerrero F.D."/>
            <person name="Moolhuijzen P."/>
            <person name="Goolsby J.A."/>
            <person name="Tidwell J."/>
            <person name="Bellgard S.E."/>
            <person name="Bellgard M.I."/>
        </authorList>
    </citation>
    <scope>NUCLEOTIDE SEQUENCE</scope>
    <source>
        <tissue evidence="1">Shoot tissue taken approximately 20 cm above the soil surface</tissue>
    </source>
</reference>
<dbReference type="AlphaFoldDB" id="A0A0A9GP57"/>
<organism evidence="1">
    <name type="scientific">Arundo donax</name>
    <name type="common">Giant reed</name>
    <name type="synonym">Donax arundinaceus</name>
    <dbReference type="NCBI Taxonomy" id="35708"/>
    <lineage>
        <taxon>Eukaryota</taxon>
        <taxon>Viridiplantae</taxon>
        <taxon>Streptophyta</taxon>
        <taxon>Embryophyta</taxon>
        <taxon>Tracheophyta</taxon>
        <taxon>Spermatophyta</taxon>
        <taxon>Magnoliopsida</taxon>
        <taxon>Liliopsida</taxon>
        <taxon>Poales</taxon>
        <taxon>Poaceae</taxon>
        <taxon>PACMAD clade</taxon>
        <taxon>Arundinoideae</taxon>
        <taxon>Arundineae</taxon>
        <taxon>Arundo</taxon>
    </lineage>
</organism>
<sequence length="31" mass="3821">MLFIVGLFFSLVIHRYTSNYYLQLYWLSMNS</sequence>
<evidence type="ECO:0000313" key="1">
    <source>
        <dbReference type="EMBL" id="JAE26930.1"/>
    </source>
</evidence>
<name>A0A0A9GP57_ARUDO</name>